<dbReference type="Pfam" id="PF22758">
    <property type="entry name" value="Phage_cement"/>
    <property type="match status" value="1"/>
</dbReference>
<accession>A0AA37NIL6</accession>
<evidence type="ECO:0000313" key="2">
    <source>
        <dbReference type="Proteomes" id="UP001055091"/>
    </source>
</evidence>
<dbReference type="RefSeq" id="WP_148509417.1">
    <property type="nucleotide sequence ID" value="NZ_BQNJ01000001.1"/>
</dbReference>
<dbReference type="Proteomes" id="UP001055091">
    <property type="component" value="Unassembled WGS sequence"/>
</dbReference>
<evidence type="ECO:0000313" key="1">
    <source>
        <dbReference type="EMBL" id="GKG99436.1"/>
    </source>
</evidence>
<name>A0AA37NIL6_9FIRM</name>
<comment type="caution">
    <text evidence="1">The sequence shown here is derived from an EMBL/GenBank/DDBJ whole genome shotgun (WGS) entry which is preliminary data.</text>
</comment>
<dbReference type="EMBL" id="BQNJ01000001">
    <property type="protein sequence ID" value="GKG99436.1"/>
    <property type="molecule type" value="Genomic_DNA"/>
</dbReference>
<protein>
    <submittedName>
        <fullName evidence="1">Uncharacterized protein</fullName>
    </submittedName>
</protein>
<reference evidence="1" key="1">
    <citation type="submission" date="2022-01" db="EMBL/GenBank/DDBJ databases">
        <title>Novel bile acid biosynthetic pathways are enriched in the microbiome of centenarians.</title>
        <authorList>
            <person name="Sato Y."/>
            <person name="Atarashi K."/>
            <person name="Plichta R.D."/>
            <person name="Arai Y."/>
            <person name="Sasajima S."/>
            <person name="Kearney M.S."/>
            <person name="Suda W."/>
            <person name="Takeshita K."/>
            <person name="Sasaki T."/>
            <person name="Okamoto S."/>
            <person name="Skelly N.A."/>
            <person name="Okamura Y."/>
            <person name="Vlamakis H."/>
            <person name="Li Y."/>
            <person name="Tanoue T."/>
            <person name="Takei H."/>
            <person name="Nittono H."/>
            <person name="Narushima S."/>
            <person name="Irie J."/>
            <person name="Itoh H."/>
            <person name="Moriya K."/>
            <person name="Sugiura Y."/>
            <person name="Suematsu M."/>
            <person name="Moritoki N."/>
            <person name="Shibata S."/>
            <person name="Littman R.D."/>
            <person name="Fischbach A.M."/>
            <person name="Uwamino Y."/>
            <person name="Inoue T."/>
            <person name="Honda A."/>
            <person name="Hattori M."/>
            <person name="Murai T."/>
            <person name="Xavier J.R."/>
            <person name="Hirose N."/>
            <person name="Honda K."/>
        </authorList>
    </citation>
    <scope>NUCLEOTIDE SEQUENCE</scope>
    <source>
        <strain evidence="1">CE91-St55</strain>
    </source>
</reference>
<dbReference type="AlphaFoldDB" id="A0AA37NIL6"/>
<gene>
    <name evidence="1" type="ORF">CE91St55_14180</name>
</gene>
<proteinExistence type="predicted"/>
<dbReference type="InterPro" id="IPR054438">
    <property type="entry name" value="Struct_cement_gp24/gp6"/>
</dbReference>
<sequence>MKGQVIGKNMTHGYAGDYARQPDMIVDTHPLGGSTAVKFGTPLVYDNNSNVVSFGASGTAVDFVGIASREFKSATAYLSQSAGEYQPNEAVSVFKRGCINVLCNVGSPKLGGKVYVRTAKNESIPTGIVGGFEATEDAGKTVELTNCQWRGEKDANGVAELRILTCNRA</sequence>
<organism evidence="1 2">
    <name type="scientific">Hungatella hathewayi</name>
    <dbReference type="NCBI Taxonomy" id="154046"/>
    <lineage>
        <taxon>Bacteria</taxon>
        <taxon>Bacillati</taxon>
        <taxon>Bacillota</taxon>
        <taxon>Clostridia</taxon>
        <taxon>Lachnospirales</taxon>
        <taxon>Lachnospiraceae</taxon>
        <taxon>Hungatella</taxon>
    </lineage>
</organism>